<dbReference type="PANTHER" id="PTHR43252">
    <property type="entry name" value="TRANSCRIPTIONAL REGULATOR YQJI"/>
    <property type="match status" value="1"/>
</dbReference>
<evidence type="ECO:0000313" key="2">
    <source>
        <dbReference type="EMBL" id="MCB5362244.1"/>
    </source>
</evidence>
<gene>
    <name evidence="2" type="ORF">H0484_00515</name>
</gene>
<protein>
    <submittedName>
        <fullName evidence="2">Helix-turn-helix transcriptional regulator</fullName>
    </submittedName>
</protein>
<dbReference type="SUPFAM" id="SSF46785">
    <property type="entry name" value="Winged helix' DNA-binding domain"/>
    <property type="match status" value="1"/>
</dbReference>
<feature type="domain" description="Transcription regulator PadR N-terminal" evidence="1">
    <location>
        <begin position="2"/>
        <end position="70"/>
    </location>
</feature>
<sequence>MLLALLEKQGSHGYDLIKALDELSNGYYKPSPGVVYPALGHLETSGWVACSREGAKKRYELTTAGTEHLRTQHTRAQLLFKRLQHASKRMAWLRQAMDGQPRELGPEGEDLATGWLPELVDMRRALRMALMKHTDATPATQRRLIAILQQTVKSIAALDENPGGSTSPATKE</sequence>
<evidence type="ECO:0000259" key="1">
    <source>
        <dbReference type="Pfam" id="PF03551"/>
    </source>
</evidence>
<dbReference type="InterPro" id="IPR036390">
    <property type="entry name" value="WH_DNA-bd_sf"/>
</dbReference>
<dbReference type="Pfam" id="PF03551">
    <property type="entry name" value="PadR"/>
    <property type="match status" value="1"/>
</dbReference>
<accession>A0ABS8C9C6</accession>
<name>A0ABS8C9C6_9BURK</name>
<dbReference type="InterPro" id="IPR036388">
    <property type="entry name" value="WH-like_DNA-bd_sf"/>
</dbReference>
<evidence type="ECO:0000313" key="3">
    <source>
        <dbReference type="Proteomes" id="UP000776983"/>
    </source>
</evidence>
<dbReference type="Gene3D" id="1.10.10.10">
    <property type="entry name" value="Winged helix-like DNA-binding domain superfamily/Winged helix DNA-binding domain"/>
    <property type="match status" value="1"/>
</dbReference>
<dbReference type="EMBL" id="JACDXW010000001">
    <property type="protein sequence ID" value="MCB5362244.1"/>
    <property type="molecule type" value="Genomic_DNA"/>
</dbReference>
<keyword evidence="3" id="KW-1185">Reference proteome</keyword>
<dbReference type="Proteomes" id="UP000776983">
    <property type="component" value="Unassembled WGS sequence"/>
</dbReference>
<comment type="caution">
    <text evidence="2">The sequence shown here is derived from an EMBL/GenBank/DDBJ whole genome shotgun (WGS) entry which is preliminary data.</text>
</comment>
<dbReference type="InterPro" id="IPR005149">
    <property type="entry name" value="Tscrpt_reg_PadR_N"/>
</dbReference>
<organism evidence="2 3">
    <name type="scientific">Mesopusillimonas faecipullorum</name>
    <dbReference type="NCBI Taxonomy" id="2755040"/>
    <lineage>
        <taxon>Bacteria</taxon>
        <taxon>Pseudomonadati</taxon>
        <taxon>Pseudomonadota</taxon>
        <taxon>Betaproteobacteria</taxon>
        <taxon>Burkholderiales</taxon>
        <taxon>Alcaligenaceae</taxon>
        <taxon>Mesopusillimonas</taxon>
    </lineage>
</organism>
<reference evidence="2 3" key="1">
    <citation type="submission" date="2020-07" db="EMBL/GenBank/DDBJ databases">
        <title>Pusillimonas sp. nov., isolated from poultry manure in Taiwan.</title>
        <authorList>
            <person name="Lin S.-Y."/>
            <person name="Tang Y.-S."/>
            <person name="Young C.-C."/>
        </authorList>
    </citation>
    <scope>NUCLEOTIDE SEQUENCE [LARGE SCALE GENOMIC DNA]</scope>
    <source>
        <strain evidence="2 3">CC-YST705</strain>
    </source>
</reference>
<dbReference type="PANTHER" id="PTHR43252:SF7">
    <property type="entry name" value="TRANSCRIPTIONAL REGULATOR YQJI"/>
    <property type="match status" value="1"/>
</dbReference>
<proteinExistence type="predicted"/>